<feature type="non-terminal residue" evidence="2">
    <location>
        <position position="1"/>
    </location>
</feature>
<dbReference type="EMBL" id="BRYB01006968">
    <property type="protein sequence ID" value="GMI51087.1"/>
    <property type="molecule type" value="Genomic_DNA"/>
</dbReference>
<sequence>SGPSAMSSKSGSSTMSSKSGSSTMSGKSGPSAMSGKSGPSAMSGKSGPSAMGMGMGMGMYGVAPELTCSDAVGDAALRAFTKDCEPPRAAGMDCAYVAAIDGGCEGFVAFADSPPRPPNLIRLELNSGLDFDPWCALSTGADVPWHAVAFSAADMREKCCTSCPA</sequence>
<protein>
    <submittedName>
        <fullName evidence="2">Uncharacterized protein</fullName>
    </submittedName>
</protein>
<evidence type="ECO:0000313" key="3">
    <source>
        <dbReference type="Proteomes" id="UP001165060"/>
    </source>
</evidence>
<accession>A0ABQ6N8Z0</accession>
<dbReference type="Proteomes" id="UP001165060">
    <property type="component" value="Unassembled WGS sequence"/>
</dbReference>
<reference evidence="2 3" key="1">
    <citation type="journal article" date="2023" name="Commun. Biol.">
        <title>Genome analysis of Parmales, the sister group of diatoms, reveals the evolutionary specialization of diatoms from phago-mixotrophs to photoautotrophs.</title>
        <authorList>
            <person name="Ban H."/>
            <person name="Sato S."/>
            <person name="Yoshikawa S."/>
            <person name="Yamada K."/>
            <person name="Nakamura Y."/>
            <person name="Ichinomiya M."/>
            <person name="Sato N."/>
            <person name="Blanc-Mathieu R."/>
            <person name="Endo H."/>
            <person name="Kuwata A."/>
            <person name="Ogata H."/>
        </authorList>
    </citation>
    <scope>NUCLEOTIDE SEQUENCE [LARGE SCALE GENOMIC DNA]</scope>
</reference>
<keyword evidence="3" id="KW-1185">Reference proteome</keyword>
<proteinExistence type="predicted"/>
<evidence type="ECO:0000256" key="1">
    <source>
        <dbReference type="SAM" id="MobiDB-lite"/>
    </source>
</evidence>
<comment type="caution">
    <text evidence="2">The sequence shown here is derived from an EMBL/GenBank/DDBJ whole genome shotgun (WGS) entry which is preliminary data.</text>
</comment>
<gene>
    <name evidence="2" type="ORF">TeGR_g15072</name>
</gene>
<name>A0ABQ6N8Z0_9STRA</name>
<organism evidence="2 3">
    <name type="scientific">Tetraparma gracilis</name>
    <dbReference type="NCBI Taxonomy" id="2962635"/>
    <lineage>
        <taxon>Eukaryota</taxon>
        <taxon>Sar</taxon>
        <taxon>Stramenopiles</taxon>
        <taxon>Ochrophyta</taxon>
        <taxon>Bolidophyceae</taxon>
        <taxon>Parmales</taxon>
        <taxon>Triparmaceae</taxon>
        <taxon>Tetraparma</taxon>
    </lineage>
</organism>
<feature type="region of interest" description="Disordered" evidence="1">
    <location>
        <begin position="1"/>
        <end position="48"/>
    </location>
</feature>
<evidence type="ECO:0000313" key="2">
    <source>
        <dbReference type="EMBL" id="GMI51087.1"/>
    </source>
</evidence>